<keyword evidence="3" id="KW-0411">Iron-sulfur</keyword>
<evidence type="ECO:0000256" key="3">
    <source>
        <dbReference type="ARBA" id="ARBA00023014"/>
    </source>
</evidence>
<evidence type="ECO:0000313" key="5">
    <source>
        <dbReference type="EMBL" id="KAG0471369.1"/>
    </source>
</evidence>
<evidence type="ECO:0000259" key="4">
    <source>
        <dbReference type="Pfam" id="PF00330"/>
    </source>
</evidence>
<keyword evidence="1" id="KW-0479">Metal-binding</keyword>
<dbReference type="GO" id="GO:0046872">
    <property type="term" value="F:metal ion binding"/>
    <property type="evidence" value="ECO:0007669"/>
    <property type="project" value="UniProtKB-KW"/>
</dbReference>
<dbReference type="Gene3D" id="3.30.499.10">
    <property type="entry name" value="Aconitase, domain 3"/>
    <property type="match status" value="2"/>
</dbReference>
<evidence type="ECO:0000256" key="2">
    <source>
        <dbReference type="ARBA" id="ARBA00023004"/>
    </source>
</evidence>
<sequence>MAFGLKKSTNKASANPFDNILASLPRPTGGEFGNTTAYLFEMIPELVPVDLVIDHSVQVNLARSENAVQTNMELNSKEIVNALFFFKMGLTLSTLVEVVFNRGGILYPDSVVEPLTHTMMIDGLGVAGWGVGGIEAEAAMLGQPMSMVLPGVVGFSRLSGKAIQWRHSNPLGLNCDSVVGHGVVSKATIANMSPEYEWCNHGLLPSGSCNIAVPKIDWQKRRNCE</sequence>
<protein>
    <recommendedName>
        <fullName evidence="4">Aconitase/3-isopropylmalate dehydratase large subunit alpha/beta/alpha domain-containing protein</fullName>
    </recommendedName>
</protein>
<dbReference type="InterPro" id="IPR036008">
    <property type="entry name" value="Aconitase_4Fe-4S_dom"/>
</dbReference>
<dbReference type="InterPro" id="IPR001030">
    <property type="entry name" value="Acoase/IPM_deHydtase_lsu_aba"/>
</dbReference>
<keyword evidence="2" id="KW-0408">Iron</keyword>
<dbReference type="Proteomes" id="UP000639772">
    <property type="component" value="Unassembled WGS sequence"/>
</dbReference>
<dbReference type="SUPFAM" id="SSF53732">
    <property type="entry name" value="Aconitase iron-sulfur domain"/>
    <property type="match status" value="1"/>
</dbReference>
<evidence type="ECO:0000313" key="6">
    <source>
        <dbReference type="Proteomes" id="UP000639772"/>
    </source>
</evidence>
<organism evidence="5 6">
    <name type="scientific">Vanilla planifolia</name>
    <name type="common">Vanilla</name>
    <dbReference type="NCBI Taxonomy" id="51239"/>
    <lineage>
        <taxon>Eukaryota</taxon>
        <taxon>Viridiplantae</taxon>
        <taxon>Streptophyta</taxon>
        <taxon>Embryophyta</taxon>
        <taxon>Tracheophyta</taxon>
        <taxon>Spermatophyta</taxon>
        <taxon>Magnoliopsida</taxon>
        <taxon>Liliopsida</taxon>
        <taxon>Asparagales</taxon>
        <taxon>Orchidaceae</taxon>
        <taxon>Vanilloideae</taxon>
        <taxon>Vanilleae</taxon>
        <taxon>Vanilla</taxon>
    </lineage>
</organism>
<proteinExistence type="predicted"/>
<reference evidence="5 6" key="1">
    <citation type="journal article" date="2020" name="Nat. Food">
        <title>A phased Vanilla planifolia genome enables genetic improvement of flavour and production.</title>
        <authorList>
            <person name="Hasing T."/>
            <person name="Tang H."/>
            <person name="Brym M."/>
            <person name="Khazi F."/>
            <person name="Huang T."/>
            <person name="Chambers A.H."/>
        </authorList>
    </citation>
    <scope>NUCLEOTIDE SEQUENCE [LARGE SCALE GENOMIC DNA]</scope>
    <source>
        <tissue evidence="5">Leaf</tissue>
    </source>
</reference>
<comment type="caution">
    <text evidence="5">The sequence shown here is derived from an EMBL/GenBank/DDBJ whole genome shotgun (WGS) entry which is preliminary data.</text>
</comment>
<dbReference type="GO" id="GO:0051536">
    <property type="term" value="F:iron-sulfur cluster binding"/>
    <property type="evidence" value="ECO:0007669"/>
    <property type="project" value="UniProtKB-KW"/>
</dbReference>
<dbReference type="PANTHER" id="PTHR11670">
    <property type="entry name" value="ACONITASE/IRON-RESPONSIVE ELEMENT FAMILY MEMBER"/>
    <property type="match status" value="1"/>
</dbReference>
<feature type="domain" description="Aconitase/3-isopropylmalate dehydratase large subunit alpha/beta/alpha" evidence="4">
    <location>
        <begin position="40"/>
        <end position="165"/>
    </location>
</feature>
<dbReference type="OrthoDB" id="2224430at2759"/>
<gene>
    <name evidence="5" type="ORF">HPP92_015915</name>
</gene>
<dbReference type="InterPro" id="IPR015931">
    <property type="entry name" value="Acnase/IPM_dHydase_lsu_aba_1/3"/>
</dbReference>
<name>A0A835UQ00_VANPL</name>
<dbReference type="AlphaFoldDB" id="A0A835UQ00"/>
<dbReference type="EMBL" id="JADCNM010000008">
    <property type="protein sequence ID" value="KAG0471369.1"/>
    <property type="molecule type" value="Genomic_DNA"/>
</dbReference>
<accession>A0A835UQ00</accession>
<evidence type="ECO:0000256" key="1">
    <source>
        <dbReference type="ARBA" id="ARBA00022723"/>
    </source>
</evidence>
<dbReference type="InterPro" id="IPR006249">
    <property type="entry name" value="Aconitase/IRP2"/>
</dbReference>
<dbReference type="Pfam" id="PF00330">
    <property type="entry name" value="Aconitase"/>
    <property type="match status" value="1"/>
</dbReference>